<evidence type="ECO:0000256" key="4">
    <source>
        <dbReference type="ARBA" id="ARBA00023163"/>
    </source>
</evidence>
<feature type="compositionally biased region" description="Polar residues" evidence="6">
    <location>
        <begin position="96"/>
        <end position="114"/>
    </location>
</feature>
<dbReference type="GO" id="GO:0000981">
    <property type="term" value="F:DNA-binding transcription factor activity, RNA polymerase II-specific"/>
    <property type="evidence" value="ECO:0007669"/>
    <property type="project" value="InterPro"/>
</dbReference>
<dbReference type="AlphaFoldDB" id="A0A8G1R6R2"/>
<dbReference type="GeneID" id="37164896"/>
<dbReference type="EMBL" id="KZ825057">
    <property type="protein sequence ID" value="RAH60318.1"/>
    <property type="molecule type" value="Genomic_DNA"/>
</dbReference>
<keyword evidence="9" id="KW-1185">Reference proteome</keyword>
<dbReference type="Gene3D" id="4.10.240.10">
    <property type="entry name" value="Zn(2)-C6 fungal-type DNA-binding domain"/>
    <property type="match status" value="1"/>
</dbReference>
<gene>
    <name evidence="8" type="ORF">BO85DRAFT_457171</name>
</gene>
<dbReference type="RefSeq" id="XP_025518240.1">
    <property type="nucleotide sequence ID" value="XM_025661494.1"/>
</dbReference>
<evidence type="ECO:0000313" key="9">
    <source>
        <dbReference type="Proteomes" id="UP000249526"/>
    </source>
</evidence>
<dbReference type="Proteomes" id="UP000249526">
    <property type="component" value="Unassembled WGS sequence"/>
</dbReference>
<dbReference type="SMART" id="SM00066">
    <property type="entry name" value="GAL4"/>
    <property type="match status" value="1"/>
</dbReference>
<dbReference type="Pfam" id="PF00172">
    <property type="entry name" value="Zn_clus"/>
    <property type="match status" value="1"/>
</dbReference>
<dbReference type="InterPro" id="IPR001138">
    <property type="entry name" value="Zn2Cys6_DnaBD"/>
</dbReference>
<evidence type="ECO:0000256" key="5">
    <source>
        <dbReference type="ARBA" id="ARBA00023242"/>
    </source>
</evidence>
<dbReference type="InterPro" id="IPR036864">
    <property type="entry name" value="Zn2-C6_fun-type_DNA-bd_sf"/>
</dbReference>
<keyword evidence="3" id="KW-0238">DNA-binding</keyword>
<sequence length="527" mass="58672">MPRAGAACLTCRQKCRKCDRGRPSCQRCVSKGLVCGGYPERFRFCGIASRGKWKGARIPTNSRIPTGGRSGISDAALDTQVPPTQEVTESPPPNLESDQACSTNLSGSPKTTAQGIPVPEKPAEAHGRPLPKFPDDVTTLLDSPDTARLLSHYDEIICPHQIAEVGHDAENPYRAYILPLARKKIGLLYAVLGLSASHLGRVIGDEFLHEATAVEYRMKAIRALSEEIRKSQRTSLLEDEQDTVLAIIQVLLLHDISESGVSSHGIHITGAMSVCKQLLIAEGLHGRRQRAMFFLGNLAWLDIIRASAGPERMCFSQDIRELVACASDRKFELVNGCPREVFLVIGAALEKAKEHTLGWLTWDEYQIALLLAKHKLYAWDPKQREYPSHDPLWLFIAEAFQFACILRILRLLDPSKSASSSDIQECVRKILDATAIITPECSLLEILVFPLFMAGSDCISRHSQYYVLTRLREVERRSEFRNPVPADILRKVWDARAAQAGDDYTNISWTAFTHSPGLARQHDYLII</sequence>
<name>A0A8G1R6R2_9EURO</name>
<keyword evidence="2" id="KW-0805">Transcription regulation</keyword>
<dbReference type="GO" id="GO:0000976">
    <property type="term" value="F:transcription cis-regulatory region binding"/>
    <property type="evidence" value="ECO:0007669"/>
    <property type="project" value="TreeGrafter"/>
</dbReference>
<dbReference type="CDD" id="cd00067">
    <property type="entry name" value="GAL4"/>
    <property type="match status" value="1"/>
</dbReference>
<dbReference type="GO" id="GO:0008270">
    <property type="term" value="F:zinc ion binding"/>
    <property type="evidence" value="ECO:0007669"/>
    <property type="project" value="InterPro"/>
</dbReference>
<evidence type="ECO:0000259" key="7">
    <source>
        <dbReference type="PROSITE" id="PS50048"/>
    </source>
</evidence>
<reference evidence="8 9" key="1">
    <citation type="submission" date="2018-02" db="EMBL/GenBank/DDBJ databases">
        <title>The genomes of Aspergillus section Nigri reveals drivers in fungal speciation.</title>
        <authorList>
            <consortium name="DOE Joint Genome Institute"/>
            <person name="Vesth T.C."/>
            <person name="Nybo J."/>
            <person name="Theobald S."/>
            <person name="Brandl J."/>
            <person name="Frisvad J.C."/>
            <person name="Nielsen K.F."/>
            <person name="Lyhne E.K."/>
            <person name="Kogle M.E."/>
            <person name="Kuo A."/>
            <person name="Riley R."/>
            <person name="Clum A."/>
            <person name="Nolan M."/>
            <person name="Lipzen A."/>
            <person name="Salamov A."/>
            <person name="Henrissat B."/>
            <person name="Wiebenga A."/>
            <person name="De vries R.P."/>
            <person name="Grigoriev I.V."/>
            <person name="Mortensen U.H."/>
            <person name="Andersen M.R."/>
            <person name="Baker S.E."/>
        </authorList>
    </citation>
    <scope>NUCLEOTIDE SEQUENCE [LARGE SCALE GENOMIC DNA]</scope>
    <source>
        <strain evidence="8 9">CBS 112811</strain>
    </source>
</reference>
<keyword evidence="4" id="KW-0804">Transcription</keyword>
<comment type="subcellular location">
    <subcellularLocation>
        <location evidence="1">Nucleus</location>
    </subcellularLocation>
</comment>
<proteinExistence type="predicted"/>
<dbReference type="Pfam" id="PF11951">
    <property type="entry name" value="Fungal_trans_2"/>
    <property type="match status" value="1"/>
</dbReference>
<dbReference type="GO" id="GO:0045944">
    <property type="term" value="P:positive regulation of transcription by RNA polymerase II"/>
    <property type="evidence" value="ECO:0007669"/>
    <property type="project" value="TreeGrafter"/>
</dbReference>
<dbReference type="InterPro" id="IPR021858">
    <property type="entry name" value="Fun_TF"/>
</dbReference>
<protein>
    <submittedName>
        <fullName evidence="8">C6 zinc finger domain protein</fullName>
    </submittedName>
</protein>
<evidence type="ECO:0000256" key="1">
    <source>
        <dbReference type="ARBA" id="ARBA00004123"/>
    </source>
</evidence>
<evidence type="ECO:0000256" key="3">
    <source>
        <dbReference type="ARBA" id="ARBA00023125"/>
    </source>
</evidence>
<evidence type="ECO:0000256" key="6">
    <source>
        <dbReference type="SAM" id="MobiDB-lite"/>
    </source>
</evidence>
<evidence type="ECO:0000313" key="8">
    <source>
        <dbReference type="EMBL" id="RAH60318.1"/>
    </source>
</evidence>
<dbReference type="GO" id="GO:0005634">
    <property type="term" value="C:nucleus"/>
    <property type="evidence" value="ECO:0007669"/>
    <property type="project" value="UniProtKB-SubCell"/>
</dbReference>
<evidence type="ECO:0000256" key="2">
    <source>
        <dbReference type="ARBA" id="ARBA00023015"/>
    </source>
</evidence>
<dbReference type="PANTHER" id="PTHR37534">
    <property type="entry name" value="TRANSCRIPTIONAL ACTIVATOR PROTEIN UGA3"/>
    <property type="match status" value="1"/>
</dbReference>
<accession>A0A8G1R6R2</accession>
<feature type="region of interest" description="Disordered" evidence="6">
    <location>
        <begin position="57"/>
        <end position="131"/>
    </location>
</feature>
<organism evidence="8 9">
    <name type="scientific">Aspergillus piperis CBS 112811</name>
    <dbReference type="NCBI Taxonomy" id="1448313"/>
    <lineage>
        <taxon>Eukaryota</taxon>
        <taxon>Fungi</taxon>
        <taxon>Dikarya</taxon>
        <taxon>Ascomycota</taxon>
        <taxon>Pezizomycotina</taxon>
        <taxon>Eurotiomycetes</taxon>
        <taxon>Eurotiomycetidae</taxon>
        <taxon>Eurotiales</taxon>
        <taxon>Aspergillaceae</taxon>
        <taxon>Aspergillus</taxon>
        <taxon>Aspergillus subgen. Circumdati</taxon>
    </lineage>
</organism>
<keyword evidence="5" id="KW-0539">Nucleus</keyword>
<dbReference type="SUPFAM" id="SSF57701">
    <property type="entry name" value="Zn2/Cys6 DNA-binding domain"/>
    <property type="match status" value="1"/>
</dbReference>
<dbReference type="PANTHER" id="PTHR37534:SF49">
    <property type="entry name" value="LYSINE BIOSYNTHESIS REGULATORY PROTEIN LYS14"/>
    <property type="match status" value="1"/>
</dbReference>
<feature type="domain" description="Zn(2)-C6 fungal-type" evidence="7">
    <location>
        <begin position="7"/>
        <end position="35"/>
    </location>
</feature>
<dbReference type="PROSITE" id="PS50048">
    <property type="entry name" value="ZN2_CY6_FUNGAL_2"/>
    <property type="match status" value="1"/>
</dbReference>